<feature type="compositionally biased region" description="Basic and acidic residues" evidence="1">
    <location>
        <begin position="1"/>
        <end position="15"/>
    </location>
</feature>
<accession>A0A8J6C0H1</accession>
<keyword evidence="3" id="KW-1185">Reference proteome</keyword>
<dbReference type="EMBL" id="JAAALK010000079">
    <property type="protein sequence ID" value="KAG8098245.1"/>
    <property type="molecule type" value="Genomic_DNA"/>
</dbReference>
<feature type="region of interest" description="Disordered" evidence="1">
    <location>
        <begin position="1"/>
        <end position="21"/>
    </location>
</feature>
<dbReference type="AlphaFoldDB" id="A0A8J6C0H1"/>
<protein>
    <submittedName>
        <fullName evidence="2">Uncharacterized protein</fullName>
    </submittedName>
</protein>
<reference evidence="2" key="1">
    <citation type="journal article" date="2021" name="bioRxiv">
        <title>Whole Genome Assembly and Annotation of Northern Wild Rice, Zizania palustris L., Supports a Whole Genome Duplication in the Zizania Genus.</title>
        <authorList>
            <person name="Haas M."/>
            <person name="Kono T."/>
            <person name="Macchietto M."/>
            <person name="Millas R."/>
            <person name="McGilp L."/>
            <person name="Shao M."/>
            <person name="Duquette J."/>
            <person name="Hirsch C.N."/>
            <person name="Kimball J."/>
        </authorList>
    </citation>
    <scope>NUCLEOTIDE SEQUENCE</scope>
    <source>
        <tissue evidence="2">Fresh leaf tissue</tissue>
    </source>
</reference>
<evidence type="ECO:0000313" key="3">
    <source>
        <dbReference type="Proteomes" id="UP000729402"/>
    </source>
</evidence>
<comment type="caution">
    <text evidence="2">The sequence shown here is derived from an EMBL/GenBank/DDBJ whole genome shotgun (WGS) entry which is preliminary data.</text>
</comment>
<sequence length="71" mass="7766">MEVSMDEIKDSDDAGKGSAKRQFGGREEILLILMQLCSIPLGTGGSGEQIIELSVYNGYEGHHGPWLKRCL</sequence>
<proteinExistence type="predicted"/>
<evidence type="ECO:0000313" key="2">
    <source>
        <dbReference type="EMBL" id="KAG8098245.1"/>
    </source>
</evidence>
<organism evidence="2 3">
    <name type="scientific">Zizania palustris</name>
    <name type="common">Northern wild rice</name>
    <dbReference type="NCBI Taxonomy" id="103762"/>
    <lineage>
        <taxon>Eukaryota</taxon>
        <taxon>Viridiplantae</taxon>
        <taxon>Streptophyta</taxon>
        <taxon>Embryophyta</taxon>
        <taxon>Tracheophyta</taxon>
        <taxon>Spermatophyta</taxon>
        <taxon>Magnoliopsida</taxon>
        <taxon>Liliopsida</taxon>
        <taxon>Poales</taxon>
        <taxon>Poaceae</taxon>
        <taxon>BOP clade</taxon>
        <taxon>Oryzoideae</taxon>
        <taxon>Oryzeae</taxon>
        <taxon>Zizaniinae</taxon>
        <taxon>Zizania</taxon>
    </lineage>
</organism>
<evidence type="ECO:0000256" key="1">
    <source>
        <dbReference type="SAM" id="MobiDB-lite"/>
    </source>
</evidence>
<reference evidence="2" key="2">
    <citation type="submission" date="2021-02" db="EMBL/GenBank/DDBJ databases">
        <authorList>
            <person name="Kimball J.A."/>
            <person name="Haas M.W."/>
            <person name="Macchietto M."/>
            <person name="Kono T."/>
            <person name="Duquette J."/>
            <person name="Shao M."/>
        </authorList>
    </citation>
    <scope>NUCLEOTIDE SEQUENCE</scope>
    <source>
        <tissue evidence="2">Fresh leaf tissue</tissue>
    </source>
</reference>
<gene>
    <name evidence="2" type="ORF">GUJ93_ZPchr0013g34665</name>
</gene>
<dbReference type="Proteomes" id="UP000729402">
    <property type="component" value="Unassembled WGS sequence"/>
</dbReference>
<name>A0A8J6C0H1_ZIZPA</name>